<feature type="region of interest" description="Disordered" evidence="6">
    <location>
        <begin position="170"/>
        <end position="189"/>
    </location>
</feature>
<keyword evidence="8" id="KW-0560">Oxidoreductase</keyword>
<dbReference type="CDD" id="cd09823">
    <property type="entry name" value="peroxinectin_like"/>
    <property type="match status" value="1"/>
</dbReference>
<dbReference type="SUPFAM" id="SSF48113">
    <property type="entry name" value="Heme-dependent peroxidases"/>
    <property type="match status" value="1"/>
</dbReference>
<organism evidence="8 9">
    <name type="scientific">Brachionus plicatilis</name>
    <name type="common">Marine rotifer</name>
    <name type="synonym">Brachionus muelleri</name>
    <dbReference type="NCBI Taxonomy" id="10195"/>
    <lineage>
        <taxon>Eukaryota</taxon>
        <taxon>Metazoa</taxon>
        <taxon>Spiralia</taxon>
        <taxon>Gnathifera</taxon>
        <taxon>Rotifera</taxon>
        <taxon>Eurotatoria</taxon>
        <taxon>Monogononta</taxon>
        <taxon>Pseudotrocha</taxon>
        <taxon>Ploima</taxon>
        <taxon>Brachionidae</taxon>
        <taxon>Brachionus</taxon>
    </lineage>
</organism>
<dbReference type="Proteomes" id="UP000276133">
    <property type="component" value="Unassembled WGS sequence"/>
</dbReference>
<name>A0A3M7R7N0_BRAPC</name>
<protein>
    <submittedName>
        <fullName evidence="8">Peroxidasin</fullName>
        <ecNumber evidence="8">1.11.1.7</ecNumber>
    </submittedName>
</protein>
<accession>A0A3M7R7N0</accession>
<dbReference type="GO" id="GO:0020037">
    <property type="term" value="F:heme binding"/>
    <property type="evidence" value="ECO:0007669"/>
    <property type="project" value="InterPro"/>
</dbReference>
<gene>
    <name evidence="8" type="ORF">BpHYR1_016502</name>
</gene>
<dbReference type="GO" id="GO:0046872">
    <property type="term" value="F:metal ion binding"/>
    <property type="evidence" value="ECO:0007669"/>
    <property type="project" value="UniProtKB-KW"/>
</dbReference>
<dbReference type="AlphaFoldDB" id="A0A3M7R7N0"/>
<keyword evidence="8" id="KW-0575">Peroxidase</keyword>
<dbReference type="Pfam" id="PF03098">
    <property type="entry name" value="An_peroxidase"/>
    <property type="match status" value="1"/>
</dbReference>
<evidence type="ECO:0000256" key="2">
    <source>
        <dbReference type="ARBA" id="ARBA00022525"/>
    </source>
</evidence>
<evidence type="ECO:0000256" key="1">
    <source>
        <dbReference type="ARBA" id="ARBA00004613"/>
    </source>
</evidence>
<evidence type="ECO:0000256" key="6">
    <source>
        <dbReference type="SAM" id="MobiDB-lite"/>
    </source>
</evidence>
<dbReference type="OrthoDB" id="823504at2759"/>
<feature type="binding site" description="axial binding residue" evidence="5">
    <location>
        <position position="451"/>
    </location>
    <ligand>
        <name>heme b</name>
        <dbReference type="ChEBI" id="CHEBI:60344"/>
    </ligand>
    <ligandPart>
        <name>Fe</name>
        <dbReference type="ChEBI" id="CHEBI:18248"/>
    </ligandPart>
</feature>
<dbReference type="GO" id="GO:0006979">
    <property type="term" value="P:response to oxidative stress"/>
    <property type="evidence" value="ECO:0007669"/>
    <property type="project" value="InterPro"/>
</dbReference>
<dbReference type="PRINTS" id="PR00457">
    <property type="entry name" value="ANPEROXIDASE"/>
</dbReference>
<sequence>MRHLTLFFLIILVGVLVDETRAKCRPRRTTTKKNSLAERQEKLNSDLQTLFARNRTRLPRNAKKIRSKMQSNMRQSSTDAFFINQITSLAIKTALNSTTARSTATDLSIDSQYCPFTDVTCDFTSKYRSANGSCNNEKNPLYGAANTPYQRVLPVAYQDGFNSARSLSVTGSDLPHPRTASLKVSPPPDRGVHENTASHIYAIFGQFLIHDISGTSATTDSDGVELDCPCGSTDSDCLPLEWPQNDLFLDQECMKFTRSSASFPDFDCNLSYREQLNLLSSFIDGSGIYGIDQDRADELRTFSGGLLATSEPLNTNNVQVTSGDYLPLSSDTCSSSSDPTYNCFLAGEYRTSENLGLVSIHTLFLREHNRIAGKLATNNPTWTDEELYQETRRIVIALLQHIVYNEWVPMINGSRDISPDLDTTQYFTGYDSSINPALTNEFSTAAFRFGHSLIRDKFNRYKTDDTRLAFINFTDLEFKSDYAYDIRGEGIFSIFKGLMNDNCWKFGSFGDQLQNSLFAQTTNGVFSAHDLLATNIHRGRDHGLRPYIDYVNYCHGIVVSEINDLRDLIGPTRRNALVSIYEDVADIDLYAGALLEKKDSDSYLAAPTFSCLIMEQFANLKKGDRFYYENDPSVNPGAFTLEQLTEIKKITMAGLICNNYEIAELAGNVFYTPSDSNPSVDCSTLKEQVDLSKWTGEL</sequence>
<dbReference type="InterPro" id="IPR037120">
    <property type="entry name" value="Haem_peroxidase_sf_animal"/>
</dbReference>
<evidence type="ECO:0000313" key="8">
    <source>
        <dbReference type="EMBL" id="RNA19459.1"/>
    </source>
</evidence>
<proteinExistence type="predicted"/>
<evidence type="ECO:0000256" key="4">
    <source>
        <dbReference type="ARBA" id="ARBA00023180"/>
    </source>
</evidence>
<comment type="subcellular location">
    <subcellularLocation>
        <location evidence="1">Secreted</location>
    </subcellularLocation>
</comment>
<dbReference type="InterPro" id="IPR010255">
    <property type="entry name" value="Haem_peroxidase_sf"/>
</dbReference>
<dbReference type="PROSITE" id="PS50292">
    <property type="entry name" value="PEROXIDASE_3"/>
    <property type="match status" value="1"/>
</dbReference>
<dbReference type="GO" id="GO:0140825">
    <property type="term" value="F:lactoperoxidase activity"/>
    <property type="evidence" value="ECO:0007669"/>
    <property type="project" value="UniProtKB-EC"/>
</dbReference>
<dbReference type="PANTHER" id="PTHR11475">
    <property type="entry name" value="OXIDASE/PEROXIDASE"/>
    <property type="match status" value="1"/>
</dbReference>
<keyword evidence="5" id="KW-0349">Heme</keyword>
<dbReference type="FunFam" id="1.10.640.10:FF:000003">
    <property type="entry name" value="chorion peroxidase"/>
    <property type="match status" value="1"/>
</dbReference>
<dbReference type="InterPro" id="IPR019791">
    <property type="entry name" value="Haem_peroxidase_animal"/>
</dbReference>
<reference evidence="8 9" key="1">
    <citation type="journal article" date="2018" name="Sci. Rep.">
        <title>Genomic signatures of local adaptation to the degree of environmental predictability in rotifers.</title>
        <authorList>
            <person name="Franch-Gras L."/>
            <person name="Hahn C."/>
            <person name="Garcia-Roger E.M."/>
            <person name="Carmona M.J."/>
            <person name="Serra M."/>
            <person name="Gomez A."/>
        </authorList>
    </citation>
    <scope>NUCLEOTIDE SEQUENCE [LARGE SCALE GENOMIC DNA]</scope>
    <source>
        <strain evidence="8">HYR1</strain>
    </source>
</reference>
<evidence type="ECO:0000256" key="3">
    <source>
        <dbReference type="ARBA" id="ARBA00022729"/>
    </source>
</evidence>
<dbReference type="GO" id="GO:0005576">
    <property type="term" value="C:extracellular region"/>
    <property type="evidence" value="ECO:0007669"/>
    <property type="project" value="UniProtKB-SubCell"/>
</dbReference>
<dbReference type="Gene3D" id="1.10.640.10">
    <property type="entry name" value="Haem peroxidase domain superfamily, animal type"/>
    <property type="match status" value="1"/>
</dbReference>
<evidence type="ECO:0000313" key="9">
    <source>
        <dbReference type="Proteomes" id="UP000276133"/>
    </source>
</evidence>
<dbReference type="STRING" id="10195.A0A3M7R7N0"/>
<keyword evidence="2" id="KW-0964">Secreted</keyword>
<keyword evidence="5" id="KW-0408">Iron</keyword>
<feature type="signal peptide" evidence="7">
    <location>
        <begin position="1"/>
        <end position="22"/>
    </location>
</feature>
<keyword evidence="9" id="KW-1185">Reference proteome</keyword>
<evidence type="ECO:0000256" key="7">
    <source>
        <dbReference type="SAM" id="SignalP"/>
    </source>
</evidence>
<keyword evidence="4" id="KW-0325">Glycoprotein</keyword>
<comment type="caution">
    <text evidence="8">The sequence shown here is derived from an EMBL/GenBank/DDBJ whole genome shotgun (WGS) entry which is preliminary data.</text>
</comment>
<keyword evidence="5" id="KW-0479">Metal-binding</keyword>
<evidence type="ECO:0000256" key="5">
    <source>
        <dbReference type="PIRSR" id="PIRSR619791-2"/>
    </source>
</evidence>
<dbReference type="EMBL" id="REGN01004039">
    <property type="protein sequence ID" value="RNA19459.1"/>
    <property type="molecule type" value="Genomic_DNA"/>
</dbReference>
<dbReference type="EC" id="1.11.1.7" evidence="8"/>
<dbReference type="PANTHER" id="PTHR11475:SF4">
    <property type="entry name" value="CHORION PEROXIDASE"/>
    <property type="match status" value="1"/>
</dbReference>
<keyword evidence="3 7" id="KW-0732">Signal</keyword>
<feature type="chain" id="PRO_5018047542" evidence="7">
    <location>
        <begin position="23"/>
        <end position="698"/>
    </location>
</feature>